<evidence type="ECO:0000256" key="4">
    <source>
        <dbReference type="ARBA" id="ARBA00023136"/>
    </source>
</evidence>
<dbReference type="SUPFAM" id="SSF90123">
    <property type="entry name" value="ABC transporter transmembrane region"/>
    <property type="match status" value="1"/>
</dbReference>
<reference evidence="6 7" key="1">
    <citation type="submission" date="2018-06" db="EMBL/GenBank/DDBJ databases">
        <authorList>
            <consortium name="Pathogen Informatics"/>
            <person name="Doyle S."/>
        </authorList>
    </citation>
    <scope>NUCLEOTIDE SEQUENCE [LARGE SCALE GENOMIC DNA]</scope>
    <source>
        <strain evidence="6 7">NCTC10702</strain>
    </source>
</reference>
<dbReference type="GO" id="GO:0016787">
    <property type="term" value="F:hydrolase activity"/>
    <property type="evidence" value="ECO:0007669"/>
    <property type="project" value="UniProtKB-KW"/>
</dbReference>
<organism evidence="6 7">
    <name type="scientific">Staphylococcus aureus</name>
    <dbReference type="NCBI Taxonomy" id="1280"/>
    <lineage>
        <taxon>Bacteria</taxon>
        <taxon>Bacillati</taxon>
        <taxon>Bacillota</taxon>
        <taxon>Bacilli</taxon>
        <taxon>Bacillales</taxon>
        <taxon>Staphylococcaceae</taxon>
        <taxon>Staphylococcus</taxon>
    </lineage>
</organism>
<dbReference type="Proteomes" id="UP000254116">
    <property type="component" value="Unassembled WGS sequence"/>
</dbReference>
<proteinExistence type="predicted"/>
<keyword evidence="6" id="KW-0378">Hydrolase</keyword>
<protein>
    <submittedName>
        <fullName evidence="6">Lipid A export ATP-binding/permease MsbA</fullName>
        <ecNumber evidence="6">3.6.3.-</ecNumber>
    </submittedName>
</protein>
<evidence type="ECO:0000256" key="5">
    <source>
        <dbReference type="SAM" id="Phobius"/>
    </source>
</evidence>
<keyword evidence="2 5" id="KW-0812">Transmembrane</keyword>
<keyword evidence="3 5" id="KW-1133">Transmembrane helix</keyword>
<keyword evidence="6" id="KW-0547">Nucleotide-binding</keyword>
<evidence type="ECO:0000256" key="3">
    <source>
        <dbReference type="ARBA" id="ARBA00022989"/>
    </source>
</evidence>
<dbReference type="Gene3D" id="1.20.1560.10">
    <property type="entry name" value="ABC transporter type 1, transmembrane domain"/>
    <property type="match status" value="1"/>
</dbReference>
<gene>
    <name evidence="6" type="ORF">NCTC10702_02962</name>
</gene>
<name>A0A380EJK7_STAAU</name>
<feature type="transmembrane region" description="Helical" evidence="5">
    <location>
        <begin position="12"/>
        <end position="37"/>
    </location>
</feature>
<dbReference type="EMBL" id="UHBY01000003">
    <property type="protein sequence ID" value="SUL36727.1"/>
    <property type="molecule type" value="Genomic_DNA"/>
</dbReference>
<evidence type="ECO:0000313" key="6">
    <source>
        <dbReference type="EMBL" id="SUL36727.1"/>
    </source>
</evidence>
<dbReference type="EC" id="3.6.3.-" evidence="6"/>
<sequence>MIKRYLQFVKPYKYRIFATIIVGIIKFGIPMLIPLLIKYAIDGVINNHALTTDEKVHHLTIAIVSHYLFL</sequence>
<evidence type="ECO:0000313" key="7">
    <source>
        <dbReference type="Proteomes" id="UP000254116"/>
    </source>
</evidence>
<evidence type="ECO:0000256" key="2">
    <source>
        <dbReference type="ARBA" id="ARBA00022692"/>
    </source>
</evidence>
<dbReference type="InterPro" id="IPR036640">
    <property type="entry name" value="ABC1_TM_sf"/>
</dbReference>
<keyword evidence="4 5" id="KW-0472">Membrane</keyword>
<comment type="subcellular location">
    <subcellularLocation>
        <location evidence="1">Cell membrane</location>
        <topology evidence="1">Multi-pass membrane protein</topology>
    </subcellularLocation>
</comment>
<dbReference type="GO" id="GO:0005524">
    <property type="term" value="F:ATP binding"/>
    <property type="evidence" value="ECO:0007669"/>
    <property type="project" value="UniProtKB-KW"/>
</dbReference>
<keyword evidence="6" id="KW-0067">ATP-binding</keyword>
<dbReference type="AlphaFoldDB" id="A0A380EJK7"/>
<evidence type="ECO:0000256" key="1">
    <source>
        <dbReference type="ARBA" id="ARBA00004651"/>
    </source>
</evidence>
<dbReference type="GO" id="GO:0005886">
    <property type="term" value="C:plasma membrane"/>
    <property type="evidence" value="ECO:0007669"/>
    <property type="project" value="UniProtKB-SubCell"/>
</dbReference>
<accession>A0A380EJK7</accession>